<evidence type="ECO:0000256" key="1">
    <source>
        <dbReference type="SAM" id="SignalP"/>
    </source>
</evidence>
<reference evidence="2 3" key="1">
    <citation type="submission" date="2020-03" db="EMBL/GenBank/DDBJ databases">
        <title>Complete genome sequence of Monaibacterium sp. ALG8 with diverse plasmids.</title>
        <authorList>
            <person name="Sun C."/>
        </authorList>
    </citation>
    <scope>NUCLEOTIDE SEQUENCE [LARGE SCALE GENOMIC DNA]</scope>
    <source>
        <strain evidence="2 3">ALG8</strain>
    </source>
</reference>
<evidence type="ECO:0000313" key="3">
    <source>
        <dbReference type="Proteomes" id="UP000500791"/>
    </source>
</evidence>
<dbReference type="InterPro" id="IPR024930">
    <property type="entry name" value="Skp_dom_sf"/>
</dbReference>
<keyword evidence="3" id="KW-1185">Reference proteome</keyword>
<dbReference type="EMBL" id="CP049811">
    <property type="protein sequence ID" value="QIK41231.1"/>
    <property type="molecule type" value="Genomic_DNA"/>
</dbReference>
<sequence length="185" mass="20487">MRLHALILALFLALPVGGVAAQEQLRIPPQILVVDPRAVLEQSEAGREVLALNHAQRVALQAEADAVSEQFEKDELELAARRPLLTREAFAELAEDFDRRVRAARSEQDAKAEDLIEEIEARERAFIEGLNPIYAEILNEIGGAAVIDLRSVILADARLNITQEVIRRLDSRSDSPSVDPEQPAE</sequence>
<evidence type="ECO:0000313" key="2">
    <source>
        <dbReference type="EMBL" id="QIK41231.1"/>
    </source>
</evidence>
<dbReference type="SUPFAM" id="SSF111384">
    <property type="entry name" value="OmpH-like"/>
    <property type="match status" value="1"/>
</dbReference>
<proteinExistence type="predicted"/>
<protein>
    <submittedName>
        <fullName evidence="2">OmpH family outer membrane protein</fullName>
    </submittedName>
</protein>
<feature type="signal peptide" evidence="1">
    <location>
        <begin position="1"/>
        <end position="21"/>
    </location>
</feature>
<accession>A0A6G7VMI3</accession>
<dbReference type="KEGG" id="mon:G8E03_10880"/>
<dbReference type="RefSeq" id="WP_166191601.1">
    <property type="nucleotide sequence ID" value="NZ_CP049811.1"/>
</dbReference>
<dbReference type="Gene3D" id="3.30.910.20">
    <property type="entry name" value="Skp domain"/>
    <property type="match status" value="1"/>
</dbReference>
<dbReference type="SMART" id="SM00935">
    <property type="entry name" value="OmpH"/>
    <property type="match status" value="1"/>
</dbReference>
<organism evidence="2 3">
    <name type="scientific">Pontivivens nitratireducens</name>
    <dbReference type="NCBI Taxonomy" id="2758038"/>
    <lineage>
        <taxon>Bacteria</taxon>
        <taxon>Pseudomonadati</taxon>
        <taxon>Pseudomonadota</taxon>
        <taxon>Alphaproteobacteria</taxon>
        <taxon>Rhodobacterales</taxon>
        <taxon>Paracoccaceae</taxon>
        <taxon>Pontivivens</taxon>
    </lineage>
</organism>
<dbReference type="InterPro" id="IPR005632">
    <property type="entry name" value="Chaperone_Skp"/>
</dbReference>
<gene>
    <name evidence="2" type="ORF">G8E03_10880</name>
</gene>
<name>A0A6G7VMI3_9RHOB</name>
<dbReference type="Proteomes" id="UP000500791">
    <property type="component" value="Chromosome"/>
</dbReference>
<feature type="chain" id="PRO_5026092937" evidence="1">
    <location>
        <begin position="22"/>
        <end position="185"/>
    </location>
</feature>
<dbReference type="Pfam" id="PF03938">
    <property type="entry name" value="OmpH"/>
    <property type="match status" value="1"/>
</dbReference>
<dbReference type="AlphaFoldDB" id="A0A6G7VMI3"/>
<keyword evidence="1" id="KW-0732">Signal</keyword>
<dbReference type="GO" id="GO:0051082">
    <property type="term" value="F:unfolded protein binding"/>
    <property type="evidence" value="ECO:0007669"/>
    <property type="project" value="InterPro"/>
</dbReference>